<gene>
    <name evidence="1" type="ORF">BA011_26135</name>
</gene>
<evidence type="ECO:0000313" key="1">
    <source>
        <dbReference type="EMBL" id="ANP89268.1"/>
    </source>
</evidence>
<name>A0A1B1CHN7_RHILE</name>
<sequence length="350" mass="38533">MQYCVAGNAMSDAFSIFCSIGSSAGRMVLLGFAPAKVLHALSFPDVLNEDTGAGYQRRFNSQHSQDFRRYIRQPGASTIPLTLNLRPSAGAWSVCDKGNGQAELKISADAGKIMAQVDCQHRLGFLGEVDLSLPFMCYIGLSVEEEMEVFRTINSKAKGLSTSLLDFHDAHLAGDLANDRPELFIALHLNNDPESPWYRQLDLGGTSTSGMTRRASLRTMQKAIKRFLTATKILKTKSTERAAQIVLAFWKAVSEVLPEEWANTRKHILNKGLGVYAMMDIAADLYREAPDDSGLDRISFVNALTDFAHQVDWTTKGKLYGLGGEGGVRPAVDYIRDVRKRAHLKVVSNG</sequence>
<dbReference type="AlphaFoldDB" id="A0A1B1CHN7"/>
<reference evidence="1 2" key="1">
    <citation type="submission" date="2016-06" db="EMBL/GenBank/DDBJ databases">
        <title>Microsymbionts genomes from the relict species Vavilovia formosa.</title>
        <authorList>
            <person name="Chirak E."/>
            <person name="Kimeklis A."/>
            <person name="Andronov E."/>
        </authorList>
    </citation>
    <scope>NUCLEOTIDE SEQUENCE [LARGE SCALE GENOMIC DNA]</scope>
    <source>
        <strain evidence="1 2">Vaf10</strain>
        <plasmid evidence="2">Plasmid unnamed1</plasmid>
    </source>
</reference>
<accession>A0A1B1CHN7</accession>
<geneLocation type="plasmid" evidence="1 2">
    <name>unnamed1</name>
</geneLocation>
<dbReference type="NCBIfam" id="TIGR03187">
    <property type="entry name" value="DGQHR"/>
    <property type="match status" value="1"/>
</dbReference>
<proteinExistence type="predicted"/>
<keyword evidence="1" id="KW-0614">Plasmid</keyword>
<protein>
    <recommendedName>
        <fullName evidence="3">DGQHR domain-containing protein</fullName>
    </recommendedName>
</protein>
<evidence type="ECO:0000313" key="2">
    <source>
        <dbReference type="Proteomes" id="UP000092691"/>
    </source>
</evidence>
<evidence type="ECO:0008006" key="3">
    <source>
        <dbReference type="Google" id="ProtNLM"/>
    </source>
</evidence>
<dbReference type="InterPro" id="IPR017601">
    <property type="entry name" value="DGQHR-contain_dom"/>
</dbReference>
<dbReference type="Proteomes" id="UP000092691">
    <property type="component" value="Plasmid unnamed1"/>
</dbReference>
<dbReference type="InterPro" id="IPR017642">
    <property type="entry name" value="DNA_S_mod_DndB"/>
</dbReference>
<organism evidence="1 2">
    <name type="scientific">Rhizobium leguminosarum</name>
    <dbReference type="NCBI Taxonomy" id="384"/>
    <lineage>
        <taxon>Bacteria</taxon>
        <taxon>Pseudomonadati</taxon>
        <taxon>Pseudomonadota</taxon>
        <taxon>Alphaproteobacteria</taxon>
        <taxon>Hyphomicrobiales</taxon>
        <taxon>Rhizobiaceae</taxon>
        <taxon>Rhizobium/Agrobacterium group</taxon>
        <taxon>Rhizobium</taxon>
    </lineage>
</organism>
<dbReference type="EMBL" id="CP016287">
    <property type="protein sequence ID" value="ANP89268.1"/>
    <property type="molecule type" value="Genomic_DNA"/>
</dbReference>
<dbReference type="Pfam" id="PF14072">
    <property type="entry name" value="DndB"/>
    <property type="match status" value="1"/>
</dbReference>